<gene>
    <name evidence="3" type="ORF">O4J56_25415</name>
</gene>
<protein>
    <submittedName>
        <fullName evidence="3">SRPBCC family protein</fullName>
    </submittedName>
</protein>
<dbReference type="SUPFAM" id="SSF55961">
    <property type="entry name" value="Bet v1-like"/>
    <property type="match status" value="2"/>
</dbReference>
<accession>A0ABT4UCC3</accession>
<evidence type="ECO:0000313" key="4">
    <source>
        <dbReference type="Proteomes" id="UP001527866"/>
    </source>
</evidence>
<comment type="caution">
    <text evidence="3">The sequence shown here is derived from an EMBL/GenBank/DDBJ whole genome shotgun (WGS) entry which is preliminary data.</text>
</comment>
<dbReference type="InterPro" id="IPR023393">
    <property type="entry name" value="START-like_dom_sf"/>
</dbReference>
<dbReference type="Proteomes" id="UP001527866">
    <property type="component" value="Unassembled WGS sequence"/>
</dbReference>
<dbReference type="InterPro" id="IPR013538">
    <property type="entry name" value="ASHA1/2-like_C"/>
</dbReference>
<name>A0ABT4UCC3_9ACTN</name>
<evidence type="ECO:0000256" key="1">
    <source>
        <dbReference type="ARBA" id="ARBA00006817"/>
    </source>
</evidence>
<organism evidence="3 4">
    <name type="scientific">Nocardiopsis endophytica</name>
    <dbReference type="NCBI Taxonomy" id="3018445"/>
    <lineage>
        <taxon>Bacteria</taxon>
        <taxon>Bacillati</taxon>
        <taxon>Actinomycetota</taxon>
        <taxon>Actinomycetes</taxon>
        <taxon>Streptosporangiales</taxon>
        <taxon>Nocardiopsidaceae</taxon>
        <taxon>Nocardiopsis</taxon>
    </lineage>
</organism>
<feature type="domain" description="Activator of Hsp90 ATPase homologue 1/2-like C-terminal" evidence="2">
    <location>
        <begin position="23"/>
        <end position="141"/>
    </location>
</feature>
<comment type="similarity">
    <text evidence="1">Belongs to the AHA1 family.</text>
</comment>
<reference evidence="3 4" key="1">
    <citation type="submission" date="2023-01" db="EMBL/GenBank/DDBJ databases">
        <title>Draft genome sequence of Nocardiopsis sp. RSe5-2 isolated from halophytes.</title>
        <authorList>
            <person name="Duangmal K."/>
            <person name="Chantavorakit T."/>
        </authorList>
    </citation>
    <scope>NUCLEOTIDE SEQUENCE [LARGE SCALE GENOMIC DNA]</scope>
    <source>
        <strain evidence="3 4">RSe5-2</strain>
    </source>
</reference>
<evidence type="ECO:0000259" key="2">
    <source>
        <dbReference type="Pfam" id="PF08327"/>
    </source>
</evidence>
<dbReference type="Pfam" id="PF08327">
    <property type="entry name" value="AHSA1"/>
    <property type="match status" value="1"/>
</dbReference>
<sequence length="304" mass="32704">MTADELTTVDGRPALRMERRLAHPVEEVWRAVTEPERLSRWYPFAVVALDLRVGGAMRFDDGEGTVMDGTVVELDPPRRFAFSEHAPEEMHRESDDLVRIDLEPDGDGCLLVFTHVFDDRPGAGSYAVGWDLCLRMLGAVLDGEEPDWPTPPQGALEERIDALGLGAGRVEDGPDGPVLTVERQLSRPAEEVWAEVVGDAAGNAAGDGAGDGVPEGLLVPGVAASGRTEAKPPELFEYAWSADGADGTAAGRVRWELSAGTGHGARLVVTQTGRAADRDRLEAALPAWERRIREVGRRVSGLEG</sequence>
<dbReference type="RefSeq" id="WP_270689236.1">
    <property type="nucleotide sequence ID" value="NZ_JAQFWQ010000100.1"/>
</dbReference>
<dbReference type="CDD" id="cd08899">
    <property type="entry name" value="SRPBCC_CalC_Aha1-like_6"/>
    <property type="match status" value="1"/>
</dbReference>
<proteinExistence type="inferred from homology"/>
<dbReference type="Gene3D" id="3.30.530.20">
    <property type="match status" value="2"/>
</dbReference>
<dbReference type="EMBL" id="JAQFWQ010000100">
    <property type="protein sequence ID" value="MDA2814010.1"/>
    <property type="molecule type" value="Genomic_DNA"/>
</dbReference>
<evidence type="ECO:0000313" key="3">
    <source>
        <dbReference type="EMBL" id="MDA2814010.1"/>
    </source>
</evidence>
<keyword evidence="4" id="KW-1185">Reference proteome</keyword>